<keyword evidence="2" id="KW-1185">Reference proteome</keyword>
<accession>A0ABZ1INJ1</accession>
<dbReference type="Pfam" id="PF19463">
    <property type="entry name" value="DUF6000"/>
    <property type="match status" value="1"/>
</dbReference>
<dbReference type="InterPro" id="IPR046042">
    <property type="entry name" value="DUF6000"/>
</dbReference>
<reference evidence="1 2" key="1">
    <citation type="journal article" date="2015" name="Int. J. Syst. Evol. Microbiol.">
        <title>Amycolatopsis rhabdoformis sp. nov., an actinomycete isolated from a tropical forest soil.</title>
        <authorList>
            <person name="Souza W.R."/>
            <person name="Silva R.E."/>
            <person name="Goodfellow M."/>
            <person name="Busarakam K."/>
            <person name="Figueiro F.S."/>
            <person name="Ferreira D."/>
            <person name="Rodrigues-Filho E."/>
            <person name="Moraes L.A.B."/>
            <person name="Zucchi T.D."/>
        </authorList>
    </citation>
    <scope>NUCLEOTIDE SEQUENCE [LARGE SCALE GENOMIC DNA]</scope>
    <source>
        <strain evidence="1 2">NCIMB 14900</strain>
    </source>
</reference>
<dbReference type="Proteomes" id="UP001330812">
    <property type="component" value="Chromosome"/>
</dbReference>
<dbReference type="EMBL" id="CP142149">
    <property type="protein sequence ID" value="WSE35029.1"/>
    <property type="molecule type" value="Genomic_DNA"/>
</dbReference>
<evidence type="ECO:0000313" key="2">
    <source>
        <dbReference type="Proteomes" id="UP001330812"/>
    </source>
</evidence>
<protein>
    <submittedName>
        <fullName evidence="1">DUF6000 family protein</fullName>
    </submittedName>
</protein>
<evidence type="ECO:0000313" key="1">
    <source>
        <dbReference type="EMBL" id="WSE35029.1"/>
    </source>
</evidence>
<sequence>MRNHRDDPELGAVVDKYVTPGRRYFELDHTPFQDDPVLLQTLGRGLAEDAVRITDEDLGLLLGYEWRAQLTASWLIAFDRRIAHRERIGELLPANERIYAGRGFCFALARFGTEEDALLLVAYLQAFLSRTDRGEQDSAMGALSYLDEQLGTDHAAQFLGETGAWAPWLRERFAPPRADPSPTLEYFRDVIATRCAYAEQSMKSLSPRH</sequence>
<gene>
    <name evidence="1" type="ORF">VSH64_23650</name>
</gene>
<organism evidence="1 2">
    <name type="scientific">Amycolatopsis rhabdoformis</name>
    <dbReference type="NCBI Taxonomy" id="1448059"/>
    <lineage>
        <taxon>Bacteria</taxon>
        <taxon>Bacillati</taxon>
        <taxon>Actinomycetota</taxon>
        <taxon>Actinomycetes</taxon>
        <taxon>Pseudonocardiales</taxon>
        <taxon>Pseudonocardiaceae</taxon>
        <taxon>Amycolatopsis</taxon>
    </lineage>
</organism>
<dbReference type="RefSeq" id="WP_326837836.1">
    <property type="nucleotide sequence ID" value="NZ_CP142149.1"/>
</dbReference>
<name>A0ABZ1INJ1_9PSEU</name>
<proteinExistence type="predicted"/>